<protein>
    <submittedName>
        <fullName evidence="1">Uncharacterized protein</fullName>
    </submittedName>
</protein>
<accession>A0A835MEH8</accession>
<proteinExistence type="predicted"/>
<sequence>MGVNILKIKKERVAIFKQEQLYQVFLLRIHSRRLQQSIIDTCWHEAKQSHQSCLMGAGALELFSFTLKLIV</sequence>
<dbReference type="Proteomes" id="UP000657918">
    <property type="component" value="Unassembled WGS sequence"/>
</dbReference>
<reference evidence="1 2" key="1">
    <citation type="submission" date="2020-10" db="EMBL/GenBank/DDBJ databases">
        <title>Plant Genome Project.</title>
        <authorList>
            <person name="Zhang R.-G."/>
        </authorList>
    </citation>
    <scope>NUCLEOTIDE SEQUENCE [LARGE SCALE GENOMIC DNA]</scope>
    <source>
        <strain evidence="1">FAFU-HL-1</strain>
        <tissue evidence="1">Leaf</tissue>
    </source>
</reference>
<dbReference type="AlphaFoldDB" id="A0A835MEH8"/>
<comment type="caution">
    <text evidence="1">The sequence shown here is derived from an EMBL/GenBank/DDBJ whole genome shotgun (WGS) entry which is preliminary data.</text>
</comment>
<keyword evidence="2" id="KW-1185">Reference proteome</keyword>
<name>A0A835MEH8_9ROSI</name>
<evidence type="ECO:0000313" key="1">
    <source>
        <dbReference type="EMBL" id="KAF9663230.1"/>
    </source>
</evidence>
<dbReference type="EMBL" id="JADGMS010000017">
    <property type="protein sequence ID" value="KAF9663230.1"/>
    <property type="molecule type" value="Genomic_DNA"/>
</dbReference>
<evidence type="ECO:0000313" key="2">
    <source>
        <dbReference type="Proteomes" id="UP000657918"/>
    </source>
</evidence>
<organism evidence="1 2">
    <name type="scientific">Salix dunnii</name>
    <dbReference type="NCBI Taxonomy" id="1413687"/>
    <lineage>
        <taxon>Eukaryota</taxon>
        <taxon>Viridiplantae</taxon>
        <taxon>Streptophyta</taxon>
        <taxon>Embryophyta</taxon>
        <taxon>Tracheophyta</taxon>
        <taxon>Spermatophyta</taxon>
        <taxon>Magnoliopsida</taxon>
        <taxon>eudicotyledons</taxon>
        <taxon>Gunneridae</taxon>
        <taxon>Pentapetalae</taxon>
        <taxon>rosids</taxon>
        <taxon>fabids</taxon>
        <taxon>Malpighiales</taxon>
        <taxon>Salicaceae</taxon>
        <taxon>Saliceae</taxon>
        <taxon>Salix</taxon>
    </lineage>
</organism>
<gene>
    <name evidence="1" type="ORF">SADUNF_Sadunf17G0016700</name>
</gene>